<evidence type="ECO:0000313" key="2">
    <source>
        <dbReference type="EMBL" id="RZS98254.1"/>
    </source>
</evidence>
<keyword evidence="1" id="KW-0472">Membrane</keyword>
<dbReference type="EMBL" id="SGXG01000001">
    <property type="protein sequence ID" value="RZS98254.1"/>
    <property type="molecule type" value="Genomic_DNA"/>
</dbReference>
<evidence type="ECO:0008006" key="4">
    <source>
        <dbReference type="Google" id="ProtNLM"/>
    </source>
</evidence>
<evidence type="ECO:0000313" key="3">
    <source>
        <dbReference type="Proteomes" id="UP000292209"/>
    </source>
</evidence>
<sequence length="284" mass="34507">MNNWLKFSIPTYYLFYSRLNRKSEIFSWVLVFPLIVFLGNYSLTDLQFLSFVAIFVLAYWSWFSFYEIGYLENDALTVKLEDKPTMRIPMDEVAFIQKHFRWIAIIRWLSFFLGLALLHVFFEGLLRLDWMLILAMLTRAFFWIHNHFRSRINIFSYFGLSTCKYLFFALVLYKISYPFLLVGFFLAFPLIRTIEHACKVKYQLPILKKWVGDLDNFRVRYYLIISLILSVYLYSLNTWGQLEKQHLVMFGLVFYFFLYRILVWLVLKNGQYKRTKFEAHTWEK</sequence>
<organism evidence="2 3">
    <name type="scientific">Cecembia calidifontis</name>
    <dbReference type="NCBI Taxonomy" id="1187080"/>
    <lineage>
        <taxon>Bacteria</taxon>
        <taxon>Pseudomonadati</taxon>
        <taxon>Bacteroidota</taxon>
        <taxon>Cytophagia</taxon>
        <taxon>Cytophagales</taxon>
        <taxon>Cyclobacteriaceae</taxon>
        <taxon>Cecembia</taxon>
    </lineage>
</organism>
<proteinExistence type="predicted"/>
<comment type="caution">
    <text evidence="2">The sequence shown here is derived from an EMBL/GenBank/DDBJ whole genome shotgun (WGS) entry which is preliminary data.</text>
</comment>
<gene>
    <name evidence="2" type="ORF">BC751_3894</name>
</gene>
<feature type="transmembrane region" description="Helical" evidence="1">
    <location>
        <begin position="48"/>
        <end position="66"/>
    </location>
</feature>
<protein>
    <recommendedName>
        <fullName evidence="4">UbiA prenyltransferase family protein</fullName>
    </recommendedName>
</protein>
<feature type="transmembrane region" description="Helical" evidence="1">
    <location>
        <begin position="100"/>
        <end position="122"/>
    </location>
</feature>
<feature type="transmembrane region" description="Helical" evidence="1">
    <location>
        <begin position="25"/>
        <end position="42"/>
    </location>
</feature>
<evidence type="ECO:0000256" key="1">
    <source>
        <dbReference type="SAM" id="Phobius"/>
    </source>
</evidence>
<feature type="transmembrane region" description="Helical" evidence="1">
    <location>
        <begin position="247"/>
        <end position="267"/>
    </location>
</feature>
<dbReference type="AlphaFoldDB" id="A0A4Q7PD25"/>
<dbReference type="OrthoDB" id="6194141at2"/>
<accession>A0A4Q7PD25</accession>
<feature type="transmembrane region" description="Helical" evidence="1">
    <location>
        <begin position="219"/>
        <end position="235"/>
    </location>
</feature>
<dbReference type="RefSeq" id="WP_130276988.1">
    <property type="nucleotide sequence ID" value="NZ_SGXG01000001.1"/>
</dbReference>
<keyword evidence="1" id="KW-1133">Transmembrane helix</keyword>
<keyword evidence="3" id="KW-1185">Reference proteome</keyword>
<name>A0A4Q7PD25_9BACT</name>
<keyword evidence="1" id="KW-0812">Transmembrane</keyword>
<reference evidence="2 3" key="1">
    <citation type="submission" date="2019-02" db="EMBL/GenBank/DDBJ databases">
        <title>Genomic Encyclopedia of Archaeal and Bacterial Type Strains, Phase II (KMG-II): from individual species to whole genera.</title>
        <authorList>
            <person name="Goeker M."/>
        </authorList>
    </citation>
    <scope>NUCLEOTIDE SEQUENCE [LARGE SCALE GENOMIC DNA]</scope>
    <source>
        <strain evidence="2 3">DSM 21411</strain>
    </source>
</reference>
<dbReference type="Proteomes" id="UP000292209">
    <property type="component" value="Unassembled WGS sequence"/>
</dbReference>